<proteinExistence type="predicted"/>
<reference evidence="1 2" key="1">
    <citation type="submission" date="2024-11" db="EMBL/GenBank/DDBJ databases">
        <title>Chromosome-level genome assembly of the freshwater bivalve Anodonta woodiana.</title>
        <authorList>
            <person name="Chen X."/>
        </authorList>
    </citation>
    <scope>NUCLEOTIDE SEQUENCE [LARGE SCALE GENOMIC DNA]</scope>
    <source>
        <strain evidence="1">MN2024</strain>
        <tissue evidence="1">Gills</tissue>
    </source>
</reference>
<evidence type="ECO:0000313" key="1">
    <source>
        <dbReference type="EMBL" id="KAL3852703.1"/>
    </source>
</evidence>
<accession>A0ABD3UWC4</accession>
<keyword evidence="2" id="KW-1185">Reference proteome</keyword>
<dbReference type="SUPFAM" id="SSF52777">
    <property type="entry name" value="CoA-dependent acyltransferases"/>
    <property type="match status" value="2"/>
</dbReference>
<gene>
    <name evidence="1" type="ORF">ACJMK2_016321</name>
</gene>
<comment type="caution">
    <text evidence="1">The sequence shown here is derived from an EMBL/GenBank/DDBJ whole genome shotgun (WGS) entry which is preliminary data.</text>
</comment>
<dbReference type="Gene3D" id="3.30.559.10">
    <property type="entry name" value="Chloramphenicol acetyltransferase-like domain"/>
    <property type="match status" value="1"/>
</dbReference>
<evidence type="ECO:0000313" key="2">
    <source>
        <dbReference type="Proteomes" id="UP001634394"/>
    </source>
</evidence>
<dbReference type="Proteomes" id="UP001634394">
    <property type="component" value="Unassembled WGS sequence"/>
</dbReference>
<protein>
    <recommendedName>
        <fullName evidence="3">Alcohol acetyltransferase</fullName>
    </recommendedName>
</protein>
<dbReference type="InterPro" id="IPR023213">
    <property type="entry name" value="CAT-like_dom_sf"/>
</dbReference>
<evidence type="ECO:0008006" key="3">
    <source>
        <dbReference type="Google" id="ProtNLM"/>
    </source>
</evidence>
<name>A0ABD3UWC4_SINWO</name>
<dbReference type="Gene3D" id="3.30.559.30">
    <property type="entry name" value="Nonribosomal peptide synthetase, condensation domain"/>
    <property type="match status" value="1"/>
</dbReference>
<dbReference type="AlphaFoldDB" id="A0ABD3UWC4"/>
<dbReference type="PANTHER" id="PTHR28037:SF1">
    <property type="entry name" value="ALCOHOL O-ACETYLTRANSFERASE 1-RELATED"/>
    <property type="match status" value="1"/>
</dbReference>
<dbReference type="InterPro" id="IPR052058">
    <property type="entry name" value="Alcohol_O-acetyltransferase"/>
</dbReference>
<dbReference type="EMBL" id="JBJQND010000015">
    <property type="protein sequence ID" value="KAL3852703.1"/>
    <property type="molecule type" value="Genomic_DNA"/>
</dbReference>
<dbReference type="PANTHER" id="PTHR28037">
    <property type="entry name" value="ALCOHOL O-ACETYLTRANSFERASE 1-RELATED"/>
    <property type="match status" value="1"/>
</dbReference>
<organism evidence="1 2">
    <name type="scientific">Sinanodonta woodiana</name>
    <name type="common">Chinese pond mussel</name>
    <name type="synonym">Anodonta woodiana</name>
    <dbReference type="NCBI Taxonomy" id="1069815"/>
    <lineage>
        <taxon>Eukaryota</taxon>
        <taxon>Metazoa</taxon>
        <taxon>Spiralia</taxon>
        <taxon>Lophotrochozoa</taxon>
        <taxon>Mollusca</taxon>
        <taxon>Bivalvia</taxon>
        <taxon>Autobranchia</taxon>
        <taxon>Heteroconchia</taxon>
        <taxon>Palaeoheterodonta</taxon>
        <taxon>Unionida</taxon>
        <taxon>Unionoidea</taxon>
        <taxon>Unionidae</taxon>
        <taxon>Unioninae</taxon>
        <taxon>Sinanodonta</taxon>
    </lineage>
</organism>
<sequence length="489" mass="55587">MKSQNQETNSFNNDPLSPSPPLSRALGNLELSYHRNFLAGMDVACAVLHISACEPLTDDHMRTAMFCIARRHPLFRMRIVQDQINPSMYNFLEMKPILIDFRHENCTNWRYLMSEEGSLSFDVENGPLWRCRLISVKETCGKTGTPTVAKSQRNCQYIFILSAHHAISDTAYFKWFMSDFLQYLRSAQRLEGIGPIYSHPLYPPIESLLRAVVENLPKEKTSIKPNPGSALEPERNDTVLKKYNVQFTNEILSLSGKRLKSLMQTFKLNSVETGRVIEMCKQNEAKLSGAVIAAMSYAFVRLVFGNENRARNLDICMEILVDLRRFLPPNIQEDLNGCPYPGVGSSHTEQRFSVYPSEDVAQSTNMWKAARRYTREIQENLRNGYYLRNIVPKHHVPVKGKSHIVMCFSNNGSFSNATSLAQSDGIQICDYLSSSTIVIDDSPIFFVTCHTQHGQLYVSVIYTQNYTSDETAVTFMGYIQSLLTNSSKL</sequence>